<dbReference type="CDD" id="cd00090">
    <property type="entry name" value="HTH_ARSR"/>
    <property type="match status" value="1"/>
</dbReference>
<dbReference type="Proteomes" id="UP000305792">
    <property type="component" value="Unassembled WGS sequence"/>
</dbReference>
<dbReference type="SUPFAM" id="SSF46785">
    <property type="entry name" value="Winged helix' DNA-binding domain"/>
    <property type="match status" value="1"/>
</dbReference>
<evidence type="ECO:0000313" key="6">
    <source>
        <dbReference type="Proteomes" id="UP000305792"/>
    </source>
</evidence>
<dbReference type="EMBL" id="STGX01000021">
    <property type="protein sequence ID" value="THV23542.1"/>
    <property type="molecule type" value="Genomic_DNA"/>
</dbReference>
<dbReference type="Gene3D" id="1.10.10.10">
    <property type="entry name" value="Winged helix-like DNA-binding domain superfamily/Winged helix DNA-binding domain"/>
    <property type="match status" value="1"/>
</dbReference>
<dbReference type="OrthoDB" id="370168at2"/>
<evidence type="ECO:0000256" key="3">
    <source>
        <dbReference type="ARBA" id="ARBA00023163"/>
    </source>
</evidence>
<dbReference type="InterPro" id="IPR036388">
    <property type="entry name" value="WH-like_DNA-bd_sf"/>
</dbReference>
<dbReference type="AlphaFoldDB" id="A0A4S8P3T7"/>
<evidence type="ECO:0000256" key="1">
    <source>
        <dbReference type="ARBA" id="ARBA00023015"/>
    </source>
</evidence>
<gene>
    <name evidence="5" type="ORF">E9998_22350</name>
</gene>
<dbReference type="PANTHER" id="PTHR33204:SF37">
    <property type="entry name" value="HTH-TYPE TRANSCRIPTIONAL REGULATOR YODB"/>
    <property type="match status" value="1"/>
</dbReference>
<keyword evidence="2" id="KW-0238">DNA-binding</keyword>
<keyword evidence="6" id="KW-1185">Reference proteome</keyword>
<dbReference type="InterPro" id="IPR011991">
    <property type="entry name" value="ArsR-like_HTH"/>
</dbReference>
<name>A0A4S8P3T7_9ACTN</name>
<comment type="caution">
    <text evidence="5">The sequence shown here is derived from an EMBL/GenBank/DDBJ whole genome shotgun (WGS) entry which is preliminary data.</text>
</comment>
<proteinExistence type="predicted"/>
<dbReference type="Pfam" id="PF01638">
    <property type="entry name" value="HxlR"/>
    <property type="match status" value="1"/>
</dbReference>
<organism evidence="5 6">
    <name type="scientific">Glycomyces paridis</name>
    <dbReference type="NCBI Taxonomy" id="2126555"/>
    <lineage>
        <taxon>Bacteria</taxon>
        <taxon>Bacillati</taxon>
        <taxon>Actinomycetota</taxon>
        <taxon>Actinomycetes</taxon>
        <taxon>Glycomycetales</taxon>
        <taxon>Glycomycetaceae</taxon>
        <taxon>Glycomyces</taxon>
    </lineage>
</organism>
<feature type="domain" description="HTH hxlR-type" evidence="4">
    <location>
        <begin position="19"/>
        <end position="117"/>
    </location>
</feature>
<evidence type="ECO:0000256" key="2">
    <source>
        <dbReference type="ARBA" id="ARBA00023125"/>
    </source>
</evidence>
<protein>
    <submittedName>
        <fullName evidence="5">Helix-turn-helix transcriptional regulator</fullName>
    </submittedName>
</protein>
<dbReference type="RefSeq" id="WP_136531915.1">
    <property type="nucleotide sequence ID" value="NZ_STGX01000021.1"/>
</dbReference>
<dbReference type="InterPro" id="IPR036390">
    <property type="entry name" value="WH_DNA-bd_sf"/>
</dbReference>
<dbReference type="GO" id="GO:0003677">
    <property type="term" value="F:DNA binding"/>
    <property type="evidence" value="ECO:0007669"/>
    <property type="project" value="UniProtKB-KW"/>
</dbReference>
<keyword evidence="1" id="KW-0805">Transcription regulation</keyword>
<sequence length="131" mass="14449">MSTRPGDTAPAFQVTARGCDSRVVLDHVTGRWGTLILLVLHDGPMRFSEIRRAVEGVNEKALAQNLRQFERDGLVARLASDGYPSRVEYRLTETGAAVEGRLRDLVVDLYGAMPEILAAQAEYDARHAQTP</sequence>
<dbReference type="InterPro" id="IPR002577">
    <property type="entry name" value="HTH_HxlR"/>
</dbReference>
<accession>A0A4S8P3T7</accession>
<evidence type="ECO:0000313" key="5">
    <source>
        <dbReference type="EMBL" id="THV23542.1"/>
    </source>
</evidence>
<dbReference type="PANTHER" id="PTHR33204">
    <property type="entry name" value="TRANSCRIPTIONAL REGULATOR, MARR FAMILY"/>
    <property type="match status" value="1"/>
</dbReference>
<dbReference type="PROSITE" id="PS51118">
    <property type="entry name" value="HTH_HXLR"/>
    <property type="match status" value="1"/>
</dbReference>
<evidence type="ECO:0000259" key="4">
    <source>
        <dbReference type="PROSITE" id="PS51118"/>
    </source>
</evidence>
<keyword evidence="3" id="KW-0804">Transcription</keyword>
<reference evidence="5 6" key="1">
    <citation type="journal article" date="2018" name="Int. J. Syst. Evol. Microbiol.">
        <title>Glycomyces paridis sp. nov., isolated from the medicinal plant Paris polyphylla.</title>
        <authorList>
            <person name="Fang X.M."/>
            <person name="Bai J.L."/>
            <person name="Su J."/>
            <person name="Zhao L.L."/>
            <person name="Liu H.Y."/>
            <person name="Ma B.P."/>
            <person name="Zhang Y.Q."/>
            <person name="Yu L.Y."/>
        </authorList>
    </citation>
    <scope>NUCLEOTIDE SEQUENCE [LARGE SCALE GENOMIC DNA]</scope>
    <source>
        <strain evidence="5 6">CPCC 204357</strain>
    </source>
</reference>